<evidence type="ECO:0000256" key="1">
    <source>
        <dbReference type="SAM" id="SignalP"/>
    </source>
</evidence>
<name>A0A5B9EIA8_9BACT</name>
<reference evidence="2 3" key="1">
    <citation type="submission" date="2019-08" db="EMBL/GenBank/DDBJ databases">
        <title>Complete genome sequence of Terriglobus albidus strain ORNL.</title>
        <authorList>
            <person name="Podar M."/>
        </authorList>
    </citation>
    <scope>NUCLEOTIDE SEQUENCE [LARGE SCALE GENOMIC DNA]</scope>
    <source>
        <strain evidence="2 3">ORNL</strain>
    </source>
</reference>
<dbReference type="Proteomes" id="UP000321820">
    <property type="component" value="Chromosome"/>
</dbReference>
<evidence type="ECO:0000313" key="3">
    <source>
        <dbReference type="Proteomes" id="UP000321820"/>
    </source>
</evidence>
<proteinExistence type="predicted"/>
<sequence>MRKLFTLCALLGAFCAAHGQINLAGHSVVPSTTDSDHGLSSVVISDADCNVTSPSGCTVPSGTGPYRGTFIITSSVALTADRCLILPLSPGRAVYVKNSTSGGKQVCIKGATGGAAYFANGQSGVAFSDGTNYNVISANGSSTAALGLVIADGVIYTTIHAAYTAACGAVPNLNVYVPANSTVTDTIGSTPNYMISTCTAQVTDDRSGTTYGSRGNNLFQATTPRKDYFPREGTLKSHWIDLLNNGVNPATTGIPSVVQWPVAWHGDSVSGFATFYTLMQSSFGLGVAGFYSSAAHVGTGNNEGFYGLGQGSINLTSLTSGTATLSPNGAADPTTPNGSSLILGSSSTTGTMTFFLVASQQGTETRYRNMQQASVFYLCDGRPATINVQTSPDGITYYNETITSAQPNTCPLTGGVVAVGVQGVGSGSGCGTLTLGATGGTGFVGTAFPNSLGQIDHVVVNSAGSGYNPYTSTITVTSGSCSGSLPTWGNLLTSNISIQQATITHDGIGIVKVTNSGDSVKIVGFGLYNPNQSGMVLEDMGFGGSSIDSLFAAPDSYTTPWYSGMPVPDTVYIQFLDNKIVGGNSLNAWFQRDYDRTAAQHATKAAIFGTLSACNAAGYGWDTQCRPYNPDMVWVSAYQGGNTTTLSDGNGGGDLLVMQQVNQINRAGGNAIYVDDTNSQPNGQDSFRRVMFGQADTTHQTPGGRALQNTITQQIGGIPQQDLYASKAFTAVHVGQGSLTAPSISFVRTGGEGFIYNSGYRQIMALGGLVGEGSIAITPGTYANPTTYIPVTGSTSATYMICAAGATNLQPIGCTPAVSITTGPTTLSSTNYVQVCLARPILGAAYYALIRTAGYSGPIVVYSTVLYTNANTPPCMNDTGQTGSTYTASQWNPSGYLRINSPTAPVDFGGWASVRTADSLYDLQFGEGSNAGQTGGFGIAMRTVANVNNFCRFSLGVSTSWAGALGCAGTYANAPFNFLNPIYINPGSTTAPNIDIATASGFMTGTVPMFRIRANSSAGACPSGGCGLFVSSDGAFAGYLALFDFNGARKFGIKPSGLEFFGNTLYPITAVPGTGVNLLRSIGALNNGDLAAFDANNNAVDSGLAISNTCQSSGSGCSFYHDPVHYGATITSGTTFNAGTCGTAGGGSAPSWWTGSSTVTFNWITDPGSAGGLGLVANAINTGSAPGWTICNFTASNITTTATINYSVTGFYVPVP</sequence>
<dbReference type="AlphaFoldDB" id="A0A5B9EIA8"/>
<gene>
    <name evidence="2" type="ORF">FTW19_23965</name>
</gene>
<protein>
    <submittedName>
        <fullName evidence="2">Uncharacterized protein</fullName>
    </submittedName>
</protein>
<feature type="chain" id="PRO_5022688882" evidence="1">
    <location>
        <begin position="20"/>
        <end position="1216"/>
    </location>
</feature>
<keyword evidence="3" id="KW-1185">Reference proteome</keyword>
<dbReference type="RefSeq" id="WP_147650082.1">
    <property type="nucleotide sequence ID" value="NZ_CP042806.1"/>
</dbReference>
<accession>A0A5B9EIA8</accession>
<feature type="signal peptide" evidence="1">
    <location>
        <begin position="1"/>
        <end position="19"/>
    </location>
</feature>
<evidence type="ECO:0000313" key="2">
    <source>
        <dbReference type="EMBL" id="QEE30785.1"/>
    </source>
</evidence>
<dbReference type="EMBL" id="CP042806">
    <property type="protein sequence ID" value="QEE30785.1"/>
    <property type="molecule type" value="Genomic_DNA"/>
</dbReference>
<organism evidence="2 3">
    <name type="scientific">Terriglobus albidus</name>
    <dbReference type="NCBI Taxonomy" id="1592106"/>
    <lineage>
        <taxon>Bacteria</taxon>
        <taxon>Pseudomonadati</taxon>
        <taxon>Acidobacteriota</taxon>
        <taxon>Terriglobia</taxon>
        <taxon>Terriglobales</taxon>
        <taxon>Acidobacteriaceae</taxon>
        <taxon>Terriglobus</taxon>
    </lineage>
</organism>
<keyword evidence="1" id="KW-0732">Signal</keyword>
<dbReference type="KEGG" id="talb:FTW19_23965"/>